<feature type="domain" description="Glycolipid transfer protein" evidence="1">
    <location>
        <begin position="68"/>
        <end position="208"/>
    </location>
</feature>
<dbReference type="Proteomes" id="UP000596660">
    <property type="component" value="Unplaced"/>
</dbReference>
<dbReference type="InterPro" id="IPR036497">
    <property type="entry name" value="GLTP_sf"/>
</dbReference>
<sequence length="251" mass="28520">MRKIISSKDMKRKREIMAKETEIKSFIQELSLLTKIINNDNNIDCSNSSSVDHAAVSEEQQRRVISYIPTSSFLSLCTLIVQVLDKIGPTMVVLKQDISKNIQRLEMLCDSDPATYSNLIEILNKEAVERNAKKSNSCSKALLWLTRSLDFMGSLLQHITIEPRENMEQIVGNSYEMTLKPWHGWISATAYKVALKLLPDTNTFISLLMAKGENFDTLRDEIQTLVSLLVPLLQQLHSTLDLYGLDRLKST</sequence>
<dbReference type="OMA" id="MCEAPET"/>
<protein>
    <recommendedName>
        <fullName evidence="1">Glycolipid transfer protein domain-containing protein</fullName>
    </recommendedName>
</protein>
<gene>
    <name evidence="2" type="primary">LOC110725805</name>
</gene>
<reference evidence="2" key="1">
    <citation type="journal article" date="2017" name="Nature">
        <title>The genome of Chenopodium quinoa.</title>
        <authorList>
            <person name="Jarvis D.E."/>
            <person name="Ho Y.S."/>
            <person name="Lightfoot D.J."/>
            <person name="Schmoeckel S.M."/>
            <person name="Li B."/>
            <person name="Borm T.J.A."/>
            <person name="Ohyanagi H."/>
            <person name="Mineta K."/>
            <person name="Michell C.T."/>
            <person name="Saber N."/>
            <person name="Kharbatia N.M."/>
            <person name="Rupper R.R."/>
            <person name="Sharp A.R."/>
            <person name="Dally N."/>
            <person name="Boughton B.A."/>
            <person name="Woo Y.H."/>
            <person name="Gao G."/>
            <person name="Schijlen E.G.W.M."/>
            <person name="Guo X."/>
            <person name="Momin A.A."/>
            <person name="Negrao S."/>
            <person name="Al-Babili S."/>
            <person name="Gehring C."/>
            <person name="Roessner U."/>
            <person name="Jung C."/>
            <person name="Murphy K."/>
            <person name="Arold S.T."/>
            <person name="Gojobori T."/>
            <person name="van der Linden C.G."/>
            <person name="van Loo E.N."/>
            <person name="Jellen E.N."/>
            <person name="Maughan P.J."/>
            <person name="Tester M."/>
        </authorList>
    </citation>
    <scope>NUCLEOTIDE SEQUENCE [LARGE SCALE GENOMIC DNA]</scope>
    <source>
        <strain evidence="2">cv. PI 614886</strain>
    </source>
</reference>
<keyword evidence="3" id="KW-1185">Reference proteome</keyword>
<dbReference type="Gene3D" id="1.10.3520.10">
    <property type="entry name" value="Glycolipid transfer protein"/>
    <property type="match status" value="1"/>
</dbReference>
<dbReference type="Gramene" id="AUR62013506-RA">
    <property type="protein sequence ID" value="AUR62013506-RA:cds"/>
    <property type="gene ID" value="AUR62013506"/>
</dbReference>
<reference evidence="2" key="2">
    <citation type="submission" date="2021-03" db="UniProtKB">
        <authorList>
            <consortium name="EnsemblPlants"/>
        </authorList>
    </citation>
    <scope>IDENTIFICATION</scope>
</reference>
<dbReference type="PANTHER" id="PTHR10219">
    <property type="entry name" value="GLYCOLIPID TRANSFER PROTEIN-RELATED"/>
    <property type="match status" value="1"/>
</dbReference>
<dbReference type="KEGG" id="cqi:110725805"/>
<dbReference type="GeneID" id="110725805"/>
<dbReference type="GO" id="GO:0005829">
    <property type="term" value="C:cytosol"/>
    <property type="evidence" value="ECO:0007669"/>
    <property type="project" value="TreeGrafter"/>
</dbReference>
<dbReference type="OrthoDB" id="205255at2759"/>
<dbReference type="GO" id="GO:1902388">
    <property type="term" value="F:ceramide 1-phosphate transfer activity"/>
    <property type="evidence" value="ECO:0007669"/>
    <property type="project" value="TreeGrafter"/>
</dbReference>
<evidence type="ECO:0000259" key="1">
    <source>
        <dbReference type="Pfam" id="PF08718"/>
    </source>
</evidence>
<dbReference type="SUPFAM" id="SSF110004">
    <property type="entry name" value="Glycolipid transfer protein, GLTP"/>
    <property type="match status" value="1"/>
</dbReference>
<dbReference type="PANTHER" id="PTHR10219:SF34">
    <property type="entry name" value="GLYCOLIPID TRANSFER PROTEIN 3"/>
    <property type="match status" value="1"/>
</dbReference>
<dbReference type="RefSeq" id="XP_021760966.1">
    <property type="nucleotide sequence ID" value="XM_021905274.1"/>
</dbReference>
<dbReference type="EnsemblPlants" id="AUR62013506-RA">
    <property type="protein sequence ID" value="AUR62013506-RA:cds"/>
    <property type="gene ID" value="AUR62013506"/>
</dbReference>
<dbReference type="InterPro" id="IPR014830">
    <property type="entry name" value="Glycolipid_transfer_prot_dom"/>
</dbReference>
<evidence type="ECO:0000313" key="2">
    <source>
        <dbReference type="EnsemblPlants" id="AUR62013506-RA:cds"/>
    </source>
</evidence>
<name>A0A803LHQ9_CHEQI</name>
<proteinExistence type="predicted"/>
<dbReference type="Pfam" id="PF08718">
    <property type="entry name" value="GLTP"/>
    <property type="match status" value="1"/>
</dbReference>
<evidence type="ECO:0000313" key="3">
    <source>
        <dbReference type="Proteomes" id="UP000596660"/>
    </source>
</evidence>
<dbReference type="GO" id="GO:0016020">
    <property type="term" value="C:membrane"/>
    <property type="evidence" value="ECO:0007669"/>
    <property type="project" value="TreeGrafter"/>
</dbReference>
<dbReference type="AlphaFoldDB" id="A0A803LHQ9"/>
<organism evidence="2 3">
    <name type="scientific">Chenopodium quinoa</name>
    <name type="common">Quinoa</name>
    <dbReference type="NCBI Taxonomy" id="63459"/>
    <lineage>
        <taxon>Eukaryota</taxon>
        <taxon>Viridiplantae</taxon>
        <taxon>Streptophyta</taxon>
        <taxon>Embryophyta</taxon>
        <taxon>Tracheophyta</taxon>
        <taxon>Spermatophyta</taxon>
        <taxon>Magnoliopsida</taxon>
        <taxon>eudicotyledons</taxon>
        <taxon>Gunneridae</taxon>
        <taxon>Pentapetalae</taxon>
        <taxon>Caryophyllales</taxon>
        <taxon>Chenopodiaceae</taxon>
        <taxon>Chenopodioideae</taxon>
        <taxon>Atripliceae</taxon>
        <taxon>Chenopodium</taxon>
    </lineage>
</organism>
<dbReference type="GO" id="GO:1902387">
    <property type="term" value="F:ceramide 1-phosphate binding"/>
    <property type="evidence" value="ECO:0007669"/>
    <property type="project" value="TreeGrafter"/>
</dbReference>
<accession>A0A803LHQ9</accession>